<evidence type="ECO:0000256" key="1">
    <source>
        <dbReference type="SAM" id="SignalP"/>
    </source>
</evidence>
<keyword evidence="3" id="KW-1185">Reference proteome</keyword>
<evidence type="ECO:0000313" key="2">
    <source>
        <dbReference type="EnsemblMetazoa" id="XP_038069568.1"/>
    </source>
</evidence>
<dbReference type="GO" id="GO:0007160">
    <property type="term" value="P:cell-matrix adhesion"/>
    <property type="evidence" value="ECO:0007669"/>
    <property type="project" value="InterPro"/>
</dbReference>
<dbReference type="GO" id="GO:0005576">
    <property type="term" value="C:extracellular region"/>
    <property type="evidence" value="ECO:0007669"/>
    <property type="project" value="InterPro"/>
</dbReference>
<evidence type="ECO:0000313" key="3">
    <source>
        <dbReference type="Proteomes" id="UP000887568"/>
    </source>
</evidence>
<keyword evidence="1" id="KW-0732">Signal</keyword>
<dbReference type="Pfam" id="PF00811">
    <property type="entry name" value="Ependymin"/>
    <property type="match status" value="1"/>
</dbReference>
<accession>A0A914B0X9</accession>
<organism evidence="2 3">
    <name type="scientific">Patiria miniata</name>
    <name type="common">Bat star</name>
    <name type="synonym">Asterina miniata</name>
    <dbReference type="NCBI Taxonomy" id="46514"/>
    <lineage>
        <taxon>Eukaryota</taxon>
        <taxon>Metazoa</taxon>
        <taxon>Echinodermata</taxon>
        <taxon>Eleutherozoa</taxon>
        <taxon>Asterozoa</taxon>
        <taxon>Asteroidea</taxon>
        <taxon>Valvatacea</taxon>
        <taxon>Valvatida</taxon>
        <taxon>Asterinidae</taxon>
        <taxon>Patiria</taxon>
    </lineage>
</organism>
<dbReference type="PANTHER" id="PTHR10697:SF1">
    <property type="entry name" value="MAMMALIAN EPENDYMIN-RELATED PROTEIN 1"/>
    <property type="match status" value="1"/>
</dbReference>
<dbReference type="GO" id="GO:0005509">
    <property type="term" value="F:calcium ion binding"/>
    <property type="evidence" value="ECO:0007669"/>
    <property type="project" value="InterPro"/>
</dbReference>
<name>A0A914B0X9_PATMI</name>
<dbReference type="OMA" id="CCAPRYF"/>
<reference evidence="2" key="1">
    <citation type="submission" date="2022-11" db="UniProtKB">
        <authorList>
            <consortium name="EnsemblMetazoa"/>
        </authorList>
    </citation>
    <scope>IDENTIFICATION</scope>
</reference>
<dbReference type="OrthoDB" id="9942506at2759"/>
<dbReference type="RefSeq" id="XP_038069568.1">
    <property type="nucleotide sequence ID" value="XM_038213640.1"/>
</dbReference>
<dbReference type="GO" id="GO:0005764">
    <property type="term" value="C:lysosome"/>
    <property type="evidence" value="ECO:0007669"/>
    <property type="project" value="TreeGrafter"/>
</dbReference>
<dbReference type="EnsemblMetazoa" id="XM_038213640.1">
    <property type="protein sequence ID" value="XP_038069568.1"/>
    <property type="gene ID" value="LOC119738704"/>
</dbReference>
<feature type="signal peptide" evidence="1">
    <location>
        <begin position="1"/>
        <end position="16"/>
    </location>
</feature>
<dbReference type="AlphaFoldDB" id="A0A914B0X9"/>
<dbReference type="PANTHER" id="PTHR10697">
    <property type="entry name" value="MAMMALIAN EPENDYMIN-RELATED PROTEIN 1"/>
    <property type="match status" value="1"/>
</dbReference>
<sequence>MLSGLLVCVLVVGAVASKPGMPSGAARGGLQVGQEEPERCCAPRYFTADHFLTSTTVKEGKLSVEIDEVNGAYDAVFERLALKVVVDYLNGTEVHLKFIGLYEEGVTYTILEHQGESVCFKGETQERFHEDCLTEDFKFIGKTTLGDFDMVVENWYRVSEDGTAHTVKSVQEEGCTPVGALTRMLDSVTGDEIAVLEARTFNFELGICDPEEFKPPESCDEGRALKKPSPEMVKFHSKNILGRL</sequence>
<protein>
    <submittedName>
        <fullName evidence="2">Uncharacterized protein</fullName>
    </submittedName>
</protein>
<dbReference type="Proteomes" id="UP000887568">
    <property type="component" value="Unplaced"/>
</dbReference>
<dbReference type="InterPro" id="IPR001299">
    <property type="entry name" value="Ependymin"/>
</dbReference>
<dbReference type="GeneID" id="119738704"/>
<feature type="chain" id="PRO_5036987791" evidence="1">
    <location>
        <begin position="17"/>
        <end position="244"/>
    </location>
</feature>
<proteinExistence type="predicted"/>